<evidence type="ECO:0000313" key="1">
    <source>
        <dbReference type="EMBL" id="KKM72194.1"/>
    </source>
</evidence>
<sequence length="74" mass="8600">MKTVQPENKKYVNKFGMTKSSSVDWHRESLKPRARCSFCVEQYGDAPKHDHLTLEVVCGVSYLCCTRHRGRRRG</sequence>
<name>A0A0F9JQL5_9ZZZZ</name>
<proteinExistence type="predicted"/>
<protein>
    <submittedName>
        <fullName evidence="1">Uncharacterized protein</fullName>
    </submittedName>
</protein>
<organism evidence="1">
    <name type="scientific">marine sediment metagenome</name>
    <dbReference type="NCBI Taxonomy" id="412755"/>
    <lineage>
        <taxon>unclassified sequences</taxon>
        <taxon>metagenomes</taxon>
        <taxon>ecological metagenomes</taxon>
    </lineage>
</organism>
<dbReference type="AlphaFoldDB" id="A0A0F9JQL5"/>
<accession>A0A0F9JQL5</accession>
<dbReference type="EMBL" id="LAZR01009515">
    <property type="protein sequence ID" value="KKM72194.1"/>
    <property type="molecule type" value="Genomic_DNA"/>
</dbReference>
<gene>
    <name evidence="1" type="ORF">LCGC14_1422910</name>
</gene>
<reference evidence="1" key="1">
    <citation type="journal article" date="2015" name="Nature">
        <title>Complex archaea that bridge the gap between prokaryotes and eukaryotes.</title>
        <authorList>
            <person name="Spang A."/>
            <person name="Saw J.H."/>
            <person name="Jorgensen S.L."/>
            <person name="Zaremba-Niedzwiedzka K."/>
            <person name="Martijn J."/>
            <person name="Lind A.E."/>
            <person name="van Eijk R."/>
            <person name="Schleper C."/>
            <person name="Guy L."/>
            <person name="Ettema T.J."/>
        </authorList>
    </citation>
    <scope>NUCLEOTIDE SEQUENCE</scope>
</reference>
<comment type="caution">
    <text evidence="1">The sequence shown here is derived from an EMBL/GenBank/DDBJ whole genome shotgun (WGS) entry which is preliminary data.</text>
</comment>